<reference evidence="1" key="2">
    <citation type="journal article" date="2024" name="Plant">
        <title>Genomic evolution and insights into agronomic trait innovations of Sesamum species.</title>
        <authorList>
            <person name="Miao H."/>
            <person name="Wang L."/>
            <person name="Qu L."/>
            <person name="Liu H."/>
            <person name="Sun Y."/>
            <person name="Le M."/>
            <person name="Wang Q."/>
            <person name="Wei S."/>
            <person name="Zheng Y."/>
            <person name="Lin W."/>
            <person name="Duan Y."/>
            <person name="Cao H."/>
            <person name="Xiong S."/>
            <person name="Wang X."/>
            <person name="Wei L."/>
            <person name="Li C."/>
            <person name="Ma Q."/>
            <person name="Ju M."/>
            <person name="Zhao R."/>
            <person name="Li G."/>
            <person name="Mu C."/>
            <person name="Tian Q."/>
            <person name="Mei H."/>
            <person name="Zhang T."/>
            <person name="Gao T."/>
            <person name="Zhang H."/>
        </authorList>
    </citation>
    <scope>NUCLEOTIDE SEQUENCE</scope>
    <source>
        <strain evidence="1">KEN1</strain>
    </source>
</reference>
<dbReference type="EMBL" id="JACGWN010000003">
    <property type="protein sequence ID" value="KAL0456757.1"/>
    <property type="molecule type" value="Genomic_DNA"/>
</dbReference>
<organism evidence="1">
    <name type="scientific">Sesamum latifolium</name>
    <dbReference type="NCBI Taxonomy" id="2727402"/>
    <lineage>
        <taxon>Eukaryota</taxon>
        <taxon>Viridiplantae</taxon>
        <taxon>Streptophyta</taxon>
        <taxon>Embryophyta</taxon>
        <taxon>Tracheophyta</taxon>
        <taxon>Spermatophyta</taxon>
        <taxon>Magnoliopsida</taxon>
        <taxon>eudicotyledons</taxon>
        <taxon>Gunneridae</taxon>
        <taxon>Pentapetalae</taxon>
        <taxon>asterids</taxon>
        <taxon>lamiids</taxon>
        <taxon>Lamiales</taxon>
        <taxon>Pedaliaceae</taxon>
        <taxon>Sesamum</taxon>
    </lineage>
</organism>
<reference evidence="1" key="1">
    <citation type="submission" date="2020-06" db="EMBL/GenBank/DDBJ databases">
        <authorList>
            <person name="Li T."/>
            <person name="Hu X."/>
            <person name="Zhang T."/>
            <person name="Song X."/>
            <person name="Zhang H."/>
            <person name="Dai N."/>
            <person name="Sheng W."/>
            <person name="Hou X."/>
            <person name="Wei L."/>
        </authorList>
    </citation>
    <scope>NUCLEOTIDE SEQUENCE</scope>
    <source>
        <strain evidence="1">KEN1</strain>
        <tissue evidence="1">Leaf</tissue>
    </source>
</reference>
<gene>
    <name evidence="1" type="ORF">Slati_1014900</name>
</gene>
<name>A0AAW2XRW9_9LAMI</name>
<evidence type="ECO:0000313" key="1">
    <source>
        <dbReference type="EMBL" id="KAL0456757.1"/>
    </source>
</evidence>
<comment type="caution">
    <text evidence="1">The sequence shown here is derived from an EMBL/GenBank/DDBJ whole genome shotgun (WGS) entry which is preliminary data.</text>
</comment>
<proteinExistence type="predicted"/>
<sequence length="153" mass="17687">MERLDRACANLRWSSLFSKDSVSHIHVNCSDHKALLLRLDDKPEISFHSSRQWRFEAAWLHSDQCEQVVAKSWGRSLGTSPLSGLAVQIASCTESLKRWSKVVFGADKNRVRELETELKRLLGGRMYSKVHERCAQLRKELEQIAAHEETVWR</sequence>
<dbReference type="PANTHER" id="PTHR33710:SF62">
    <property type="entry name" value="DUF4283 DOMAIN PROTEIN"/>
    <property type="match status" value="1"/>
</dbReference>
<accession>A0AAW2XRW9</accession>
<dbReference type="PANTHER" id="PTHR33710">
    <property type="entry name" value="BNAC02G09200D PROTEIN"/>
    <property type="match status" value="1"/>
</dbReference>
<dbReference type="AlphaFoldDB" id="A0AAW2XRW9"/>
<protein>
    <submittedName>
        <fullName evidence="1">Uncharacterized protein</fullName>
    </submittedName>
</protein>